<comment type="caution">
    <text evidence="1">The sequence shown here is derived from an EMBL/GenBank/DDBJ whole genome shotgun (WGS) entry which is preliminary data.</text>
</comment>
<accession>A0A511Z154</accession>
<organism evidence="1 2">
    <name type="scientific">Actinotalea fermentans</name>
    <dbReference type="NCBI Taxonomy" id="43671"/>
    <lineage>
        <taxon>Bacteria</taxon>
        <taxon>Bacillati</taxon>
        <taxon>Actinomycetota</taxon>
        <taxon>Actinomycetes</taxon>
        <taxon>Micrococcales</taxon>
        <taxon>Cellulomonadaceae</taxon>
        <taxon>Actinotalea</taxon>
    </lineage>
</organism>
<evidence type="ECO:0000313" key="1">
    <source>
        <dbReference type="EMBL" id="GEN81169.1"/>
    </source>
</evidence>
<sequence>MSAPGPDAEPTTVREAQQMFRNFADGFSELRLYRTLALGIAADDDVARLLLAARPGQARPILLLAALHDLVLAHPELPAARWYPSVTGGPVPDGDPWPDVRDAALTHADRLRRVIATRGTQTNEANRAVHMGALVAEASTDVPDAPVVLLEMGASAGLLLELDAYRIEIGAPGTPGAAVLGDPASDLVTQGELREGSVAGLRLPRVVGRVGLDLAPVRPDDDAELRWLEACLWPDQPERLERFRAAVRHVRARPPHLVRGDMVADLGAVARRAVQDADDAAGERAHLVVLSSWALTYVRPERRADVAATLATLADDGRPVSWVTAEPLGCVPGLPELGPGAWAGEADPETVLGAHLWRDGTALPPALWGVSHPHGAWLHWHGR</sequence>
<reference evidence="1 2" key="1">
    <citation type="submission" date="2019-07" db="EMBL/GenBank/DDBJ databases">
        <title>Whole genome shotgun sequence of Actinotalea fermentans NBRC 105374.</title>
        <authorList>
            <person name="Hosoyama A."/>
            <person name="Uohara A."/>
            <person name="Ohji S."/>
            <person name="Ichikawa N."/>
        </authorList>
    </citation>
    <scope>NUCLEOTIDE SEQUENCE [LARGE SCALE GENOMIC DNA]</scope>
    <source>
        <strain evidence="1 2">NBRC 105374</strain>
    </source>
</reference>
<dbReference type="InterPro" id="IPR011200">
    <property type="entry name" value="UCP012608"/>
</dbReference>
<keyword evidence="2" id="KW-1185">Reference proteome</keyword>
<gene>
    <name evidence="1" type="ORF">AFE02nite_29030</name>
</gene>
<name>A0A511Z154_9CELL</name>
<dbReference type="Pfam" id="PF10094">
    <property type="entry name" value="DUF2332"/>
    <property type="match status" value="1"/>
</dbReference>
<dbReference type="RefSeq" id="WP_146819884.1">
    <property type="nucleotide sequence ID" value="NZ_BJYK01000009.1"/>
</dbReference>
<dbReference type="Proteomes" id="UP000321484">
    <property type="component" value="Unassembled WGS sequence"/>
</dbReference>
<dbReference type="AlphaFoldDB" id="A0A511Z154"/>
<proteinExistence type="predicted"/>
<dbReference type="OrthoDB" id="8899077at2"/>
<protein>
    <recommendedName>
        <fullName evidence="3">DUF2332 domain-containing protein</fullName>
    </recommendedName>
</protein>
<evidence type="ECO:0000313" key="2">
    <source>
        <dbReference type="Proteomes" id="UP000321484"/>
    </source>
</evidence>
<evidence type="ECO:0008006" key="3">
    <source>
        <dbReference type="Google" id="ProtNLM"/>
    </source>
</evidence>
<dbReference type="EMBL" id="BJYK01000009">
    <property type="protein sequence ID" value="GEN81169.1"/>
    <property type="molecule type" value="Genomic_DNA"/>
</dbReference>